<dbReference type="Proteomes" id="UP000265515">
    <property type="component" value="Unassembled WGS sequence"/>
</dbReference>
<sequence length="693" mass="78630">MEGGQYVPERGVGEPNDMEGMEYGRGFLMQILTKSYLLHRPIEGLGLIERMWERLRALVPDVSNIIIAAFAGDFNLVVDPKLDVANDRRMDTDSLALMHGMTSLGYWVSNCPQDNLLDHIMMATQNLRANLGRQLRGSYLAHQRTGEEYVHRMEDLDAGPGGEQTGEEWWGEHAEAVREWREWQGEEAVKWGRRTKETWISVGERMSREFFGTVGARKVMQAMTVMDHPFDSQKERQRTTRGILMYATDFCSQLLTEEEQWTSADMAREPDQQIWKHIQRRLNLKSICKLEEDIQPQEVERAIVDLPRLKVAGLDVLATHLKEILPYIIDHTQTGFVAGWQILSNVLQAQQILEEEQCTGQAMAFVSIDLEKAYDRVRWEFLLQGMACWGIGGIFCGWVRSLLKGSSTVMLINVVRSDKIAVTRSVRQGCPLSRALYVIYIESLHELLREDDRIMGLKVGPAAELRSTSTAFADDTGAVIPPTTQQLQVLKDDLAIFCRLICDAAGEPFPWQGPRGAYGWKWAEPGVHKVRHLWDEGREDWRTDNDMEAALPGRMRKRQRIAELRTAIPAQWVQILKEDQITVGAWVRIKGNPRPDRVYRVERPVQGDRLEVTEWRVMPGVAYGGLGGALQEARGRRKGGLALVRNGVDTVAVCEGGKGAEGQYRPFQLAHRLRDLYWNPRPTGPGMVTSGDT</sequence>
<dbReference type="Pfam" id="PF00078">
    <property type="entry name" value="RVT_1"/>
    <property type="match status" value="1"/>
</dbReference>
<dbReference type="OrthoDB" id="445826at2759"/>
<accession>A0A388LSZ8</accession>
<feature type="domain" description="Reverse transcriptase" evidence="1">
    <location>
        <begin position="317"/>
        <end position="485"/>
    </location>
</feature>
<protein>
    <recommendedName>
        <fullName evidence="1">Reverse transcriptase domain-containing protein</fullName>
    </recommendedName>
</protein>
<reference evidence="2 3" key="1">
    <citation type="journal article" date="2018" name="Cell">
        <title>The Chara Genome: Secondary Complexity and Implications for Plant Terrestrialization.</title>
        <authorList>
            <person name="Nishiyama T."/>
            <person name="Sakayama H."/>
            <person name="Vries J.D."/>
            <person name="Buschmann H."/>
            <person name="Saint-Marcoux D."/>
            <person name="Ullrich K.K."/>
            <person name="Haas F.B."/>
            <person name="Vanderstraeten L."/>
            <person name="Becker D."/>
            <person name="Lang D."/>
            <person name="Vosolsobe S."/>
            <person name="Rombauts S."/>
            <person name="Wilhelmsson P.K.I."/>
            <person name="Janitza P."/>
            <person name="Kern R."/>
            <person name="Heyl A."/>
            <person name="Rumpler F."/>
            <person name="Villalobos L.I.A.C."/>
            <person name="Clay J.M."/>
            <person name="Skokan R."/>
            <person name="Toyoda A."/>
            <person name="Suzuki Y."/>
            <person name="Kagoshima H."/>
            <person name="Schijlen E."/>
            <person name="Tajeshwar N."/>
            <person name="Catarino B."/>
            <person name="Hetherington A.J."/>
            <person name="Saltykova A."/>
            <person name="Bonnot C."/>
            <person name="Breuninger H."/>
            <person name="Symeonidi A."/>
            <person name="Radhakrishnan G.V."/>
            <person name="Van Nieuwerburgh F."/>
            <person name="Deforce D."/>
            <person name="Chang C."/>
            <person name="Karol K.G."/>
            <person name="Hedrich R."/>
            <person name="Ulvskov P."/>
            <person name="Glockner G."/>
            <person name="Delwiche C.F."/>
            <person name="Petrasek J."/>
            <person name="Van de Peer Y."/>
            <person name="Friml J."/>
            <person name="Beilby M."/>
            <person name="Dolan L."/>
            <person name="Kohara Y."/>
            <person name="Sugano S."/>
            <person name="Fujiyama A."/>
            <person name="Delaux P.-M."/>
            <person name="Quint M."/>
            <person name="TheiBen G."/>
            <person name="Hagemann M."/>
            <person name="Harholt J."/>
            <person name="Dunand C."/>
            <person name="Zachgo S."/>
            <person name="Langdale J."/>
            <person name="Maumus F."/>
            <person name="Straeten D.V.D."/>
            <person name="Gould S.B."/>
            <person name="Rensing S.A."/>
        </authorList>
    </citation>
    <scope>NUCLEOTIDE SEQUENCE [LARGE SCALE GENOMIC DNA]</scope>
    <source>
        <strain evidence="2 3">S276</strain>
    </source>
</reference>
<dbReference type="PANTHER" id="PTHR19446">
    <property type="entry name" value="REVERSE TRANSCRIPTASES"/>
    <property type="match status" value="1"/>
</dbReference>
<dbReference type="Gramene" id="GBG85444">
    <property type="protein sequence ID" value="GBG85444"/>
    <property type="gene ID" value="CBR_g40086"/>
</dbReference>
<evidence type="ECO:0000259" key="1">
    <source>
        <dbReference type="Pfam" id="PF00078"/>
    </source>
</evidence>
<dbReference type="AlphaFoldDB" id="A0A388LSZ8"/>
<proteinExistence type="predicted"/>
<organism evidence="2 3">
    <name type="scientific">Chara braunii</name>
    <name type="common">Braun's stonewort</name>
    <dbReference type="NCBI Taxonomy" id="69332"/>
    <lineage>
        <taxon>Eukaryota</taxon>
        <taxon>Viridiplantae</taxon>
        <taxon>Streptophyta</taxon>
        <taxon>Charophyceae</taxon>
        <taxon>Charales</taxon>
        <taxon>Characeae</taxon>
        <taxon>Chara</taxon>
    </lineage>
</organism>
<name>A0A388LSZ8_CHABU</name>
<gene>
    <name evidence="2" type="ORF">CBR_g40086</name>
</gene>
<dbReference type="InterPro" id="IPR000477">
    <property type="entry name" value="RT_dom"/>
</dbReference>
<comment type="caution">
    <text evidence="2">The sequence shown here is derived from an EMBL/GenBank/DDBJ whole genome shotgun (WGS) entry which is preliminary data.</text>
</comment>
<dbReference type="EMBL" id="BFEA01000518">
    <property type="protein sequence ID" value="GBG85444.1"/>
    <property type="molecule type" value="Genomic_DNA"/>
</dbReference>
<evidence type="ECO:0000313" key="2">
    <source>
        <dbReference type="EMBL" id="GBG85444.1"/>
    </source>
</evidence>
<keyword evidence="3" id="KW-1185">Reference proteome</keyword>
<evidence type="ECO:0000313" key="3">
    <source>
        <dbReference type="Proteomes" id="UP000265515"/>
    </source>
</evidence>